<keyword evidence="2" id="KW-1185">Reference proteome</keyword>
<dbReference type="Proteomes" id="UP001152795">
    <property type="component" value="Unassembled WGS sequence"/>
</dbReference>
<dbReference type="EMBL" id="CACRXK020017435">
    <property type="protein sequence ID" value="CAB4031201.1"/>
    <property type="molecule type" value="Genomic_DNA"/>
</dbReference>
<comment type="caution">
    <text evidence="1">The sequence shown here is derived from an EMBL/GenBank/DDBJ whole genome shotgun (WGS) entry which is preliminary data.</text>
</comment>
<dbReference type="AlphaFoldDB" id="A0A6S7JK91"/>
<dbReference type="OrthoDB" id="5945868at2759"/>
<protein>
    <submittedName>
        <fullName evidence="1">Uncharacterized protein</fullName>
    </submittedName>
</protein>
<evidence type="ECO:0000313" key="1">
    <source>
        <dbReference type="EMBL" id="CAB4031201.1"/>
    </source>
</evidence>
<feature type="non-terminal residue" evidence="1">
    <location>
        <position position="1"/>
    </location>
</feature>
<proteinExistence type="predicted"/>
<gene>
    <name evidence="1" type="ORF">PACLA_8A017224</name>
</gene>
<evidence type="ECO:0000313" key="2">
    <source>
        <dbReference type="Proteomes" id="UP001152795"/>
    </source>
</evidence>
<accession>A0A6S7JK91</accession>
<organism evidence="1 2">
    <name type="scientific">Paramuricea clavata</name>
    <name type="common">Red gorgonian</name>
    <name type="synonym">Violescent sea-whip</name>
    <dbReference type="NCBI Taxonomy" id="317549"/>
    <lineage>
        <taxon>Eukaryota</taxon>
        <taxon>Metazoa</taxon>
        <taxon>Cnidaria</taxon>
        <taxon>Anthozoa</taxon>
        <taxon>Octocorallia</taxon>
        <taxon>Malacalcyonacea</taxon>
        <taxon>Plexauridae</taxon>
        <taxon>Paramuricea</taxon>
    </lineage>
</organism>
<sequence>WYPDGDGGQCGAGEPRHLCTHVNAATQYYRDDTDNRGGGCRMSWSIESPYSPQWFKNVQICYRWYADGDGGQCGGGAARLLCASVGKLRRSTGTTPIIAAVGVECLGSSNYHLCIVRGRGISSCATNGIQMVMVDSVVVVLLASFVLWPTSGLLTTEMIPTTEEVDAA</sequence>
<name>A0A6S7JK91_PARCT</name>
<reference evidence="1" key="1">
    <citation type="submission" date="2020-04" db="EMBL/GenBank/DDBJ databases">
        <authorList>
            <person name="Alioto T."/>
            <person name="Alioto T."/>
            <person name="Gomez Garrido J."/>
        </authorList>
    </citation>
    <scope>NUCLEOTIDE SEQUENCE</scope>
    <source>
        <strain evidence="1">A484AB</strain>
    </source>
</reference>